<name>A0A9Q8ZPW9_9LACO</name>
<dbReference type="AlphaFoldDB" id="A0A9Q8ZPW9"/>
<dbReference type="InterPro" id="IPR053916">
    <property type="entry name" value="DUF6978"/>
</dbReference>
<reference evidence="1" key="1">
    <citation type="submission" date="2022-05" db="EMBL/GenBank/DDBJ databases">
        <authorList>
            <person name="Oliphant S.A."/>
            <person name="Watson-Haigh N.S."/>
            <person name="Sumby K.M."/>
            <person name="Gardner J.M."/>
            <person name="Jiranek V."/>
        </authorList>
    </citation>
    <scope>NUCLEOTIDE SEQUENCE</scope>
    <source>
        <strain evidence="1">KI4_B1</strain>
    </source>
</reference>
<accession>A0A9Q8ZPW9</accession>
<sequence length="143" mass="16456">MTDINYRQLKLVDKQLDHHKIETATNGSMKNYWGHSIFNSQQKFRVIQCRNGHRNKNKLSYVLTYKNTTTLIRVDINGKPHKGVPCPHAHIYSDKHPNGEEAISLSKIKNYTGTDDVILSLKEFLNYCNFITKGLVISNPLDI</sequence>
<dbReference type="Pfam" id="PF22398">
    <property type="entry name" value="DUF6978"/>
    <property type="match status" value="1"/>
</dbReference>
<protein>
    <recommendedName>
        <fullName evidence="3">Bacterial toxin 24 domain-containing protein</fullName>
    </recommendedName>
</protein>
<dbReference type="EMBL" id="CP097119">
    <property type="protein sequence ID" value="USS89395.1"/>
    <property type="molecule type" value="Genomic_DNA"/>
</dbReference>
<gene>
    <name evidence="1" type="ORF">M3M40_00890</name>
</gene>
<dbReference type="Proteomes" id="UP001055911">
    <property type="component" value="Chromosome"/>
</dbReference>
<evidence type="ECO:0000313" key="2">
    <source>
        <dbReference type="Proteomes" id="UP001055911"/>
    </source>
</evidence>
<evidence type="ECO:0000313" key="1">
    <source>
        <dbReference type="EMBL" id="USS89395.1"/>
    </source>
</evidence>
<organism evidence="1 2">
    <name type="scientific">Fructilactobacillus cliffordii</name>
    <dbReference type="NCBI Taxonomy" id="2940299"/>
    <lineage>
        <taxon>Bacteria</taxon>
        <taxon>Bacillati</taxon>
        <taxon>Bacillota</taxon>
        <taxon>Bacilli</taxon>
        <taxon>Lactobacillales</taxon>
        <taxon>Lactobacillaceae</taxon>
        <taxon>Fructilactobacillus</taxon>
    </lineage>
</organism>
<evidence type="ECO:0008006" key="3">
    <source>
        <dbReference type="Google" id="ProtNLM"/>
    </source>
</evidence>
<keyword evidence="2" id="KW-1185">Reference proteome</keyword>
<proteinExistence type="predicted"/>
<dbReference type="RefSeq" id="WP_252766945.1">
    <property type="nucleotide sequence ID" value="NZ_CP097119.1"/>
</dbReference>